<dbReference type="SMART" id="SM00547">
    <property type="entry name" value="ZnF_RBZ"/>
    <property type="match status" value="3"/>
</dbReference>
<feature type="domain" description="RING-type" evidence="12">
    <location>
        <begin position="44"/>
        <end position="271"/>
    </location>
</feature>
<dbReference type="GO" id="GO:0036435">
    <property type="term" value="F:K48-linked polyubiquitin modification-dependent protein binding"/>
    <property type="evidence" value="ECO:0007669"/>
    <property type="project" value="TreeGrafter"/>
</dbReference>
<feature type="domain" description="RING-type" evidence="12">
    <location>
        <begin position="2014"/>
        <end position="2241"/>
    </location>
</feature>
<feature type="domain" description="RING-type" evidence="12">
    <location>
        <begin position="1452"/>
        <end position="1700"/>
    </location>
</feature>
<feature type="compositionally biased region" description="Basic and acidic residues" evidence="9">
    <location>
        <begin position="724"/>
        <end position="748"/>
    </location>
</feature>
<feature type="region of interest" description="Disordered" evidence="9">
    <location>
        <begin position="1885"/>
        <end position="1945"/>
    </location>
</feature>
<feature type="compositionally biased region" description="Polar residues" evidence="9">
    <location>
        <begin position="336"/>
        <end position="345"/>
    </location>
</feature>
<keyword evidence="4" id="KW-0677">Repeat</keyword>
<dbReference type="Pfam" id="PF01485">
    <property type="entry name" value="IBR"/>
    <property type="match status" value="4"/>
</dbReference>
<dbReference type="InterPro" id="IPR001841">
    <property type="entry name" value="Znf_RING"/>
</dbReference>
<feature type="domain" description="RING-type" evidence="10">
    <location>
        <begin position="48"/>
        <end position="95"/>
    </location>
</feature>
<dbReference type="GO" id="GO:0061630">
    <property type="term" value="F:ubiquitin protein ligase activity"/>
    <property type="evidence" value="ECO:0007669"/>
    <property type="project" value="TreeGrafter"/>
</dbReference>
<feature type="region of interest" description="Disordered" evidence="9">
    <location>
        <begin position="806"/>
        <end position="884"/>
    </location>
</feature>
<accession>A0A1I8H820</accession>
<keyword evidence="3" id="KW-0479">Metal-binding</keyword>
<dbReference type="PROSITE" id="PS51873">
    <property type="entry name" value="TRIAD"/>
    <property type="match status" value="4"/>
</dbReference>
<evidence type="ECO:0000256" key="4">
    <source>
        <dbReference type="ARBA" id="ARBA00022737"/>
    </source>
</evidence>
<feature type="region of interest" description="Disordered" evidence="9">
    <location>
        <begin position="1103"/>
        <end position="1125"/>
    </location>
</feature>
<dbReference type="SUPFAM" id="SSF57850">
    <property type="entry name" value="RING/U-box"/>
    <property type="match status" value="9"/>
</dbReference>
<keyword evidence="7" id="KW-0862">Zinc</keyword>
<dbReference type="InterPro" id="IPR044066">
    <property type="entry name" value="TRIAD_supradom"/>
</dbReference>
<feature type="compositionally biased region" description="Basic and acidic residues" evidence="9">
    <location>
        <begin position="810"/>
        <end position="871"/>
    </location>
</feature>
<keyword evidence="6" id="KW-0833">Ubl conjugation pathway</keyword>
<feature type="compositionally biased region" description="Basic and acidic residues" evidence="9">
    <location>
        <begin position="1885"/>
        <end position="1894"/>
    </location>
</feature>
<organism evidence="13 14">
    <name type="scientific">Macrostomum lignano</name>
    <dbReference type="NCBI Taxonomy" id="282301"/>
    <lineage>
        <taxon>Eukaryota</taxon>
        <taxon>Metazoa</taxon>
        <taxon>Spiralia</taxon>
        <taxon>Lophotrochozoa</taxon>
        <taxon>Platyhelminthes</taxon>
        <taxon>Rhabditophora</taxon>
        <taxon>Macrostomorpha</taxon>
        <taxon>Macrostomida</taxon>
        <taxon>Macrostomidae</taxon>
        <taxon>Macrostomum</taxon>
    </lineage>
</organism>
<dbReference type="SMART" id="SM00184">
    <property type="entry name" value="RING"/>
    <property type="match status" value="7"/>
</dbReference>
<dbReference type="CDD" id="cd20337">
    <property type="entry name" value="BRcat_RBR_HOIP"/>
    <property type="match status" value="1"/>
</dbReference>
<dbReference type="Pfam" id="PF18091">
    <property type="entry name" value="E3_UbLigase_RBR"/>
    <property type="match status" value="2"/>
</dbReference>
<dbReference type="GO" id="GO:0070530">
    <property type="term" value="F:K63-linked polyubiquitin modification-dependent protein binding"/>
    <property type="evidence" value="ECO:0007669"/>
    <property type="project" value="TreeGrafter"/>
</dbReference>
<dbReference type="PANTHER" id="PTHR16004:SF2">
    <property type="entry name" value="E3 UBIQUITIN-PROTEIN LIGASE LUBEL"/>
    <property type="match status" value="1"/>
</dbReference>
<dbReference type="InterPro" id="IPR002867">
    <property type="entry name" value="IBR_dom"/>
</dbReference>
<keyword evidence="5 8" id="KW-0863">Zinc-finger</keyword>
<sequence length="2624" mass="292180">MPRRSQWQCPHCTFINDGAQGRQLHRRLICSVCGKSTDLSELQTSAECPVCTDEKKLVEVPLCGCEVCSDCLCQQIEVRLMNDSSVSVLTCPVCDKLDDRALTDTSCEYFPLLRRLLAGQLKPAVMKKLDERLRDWRLKLTDNFCWCSGCSNGFEVSEHHDRQVRCPHCGKETCRKCGKAWHERHRGVSCQQFGEWRQQTDLSERGLAQFLESRGSSCPKCGFQFELSRGGCLHLTCRQCKAEFCSDCGSLFVRQECCGGNKGLHCHHGSECVETFRDWPLEKVRQTALERGVQLELVGVAGAGGRCSVQEQKETSGGGLEDGKCGRPVVEGATGAGSSQKTNPGSRRKPRNHLSIGGKDWTVATVGKEAKFILTDTKGVDRREPFFRLVPEGVESDGAQVPVRFRIEASEGKVKYLCSFTPKMPGVHLLTFGFGNVTMGRSYRVEVRDLAATDGAVDAANLVVQRMAHRVFAERCLICSRPGASIRCLEAGCGFQLICESCHTNWHSVENHRVEVLPPPPQAQRRCDTWLTERLQEVKQLREFKDFSDTDLIDSIQSCEKACDDVVALLAHLRSQCCKCSKQMPRHKLFHMATCECELCCGCFCSFLSGMPGQLECPVCGVAWSGDHVARNTTMILVYELESQLGNDEAARLLQIGSATKGGTVVHSEAAAAASMLTSAATAAASAAVGAAGSDFLQRAAAEEQARAALEIGITAWTDGSANEGERKQRERKQREQQQREQKHREQRGAVVHSEAAAAASMLTSAATAAASAAVGAAGSDFLQRAAAEEQARAALEIGITAWTDGSANEGERKQREQQQREQKHREQRERERKQREQQQKEQKQREKQLQREQQQREKQQKEQKQRETAERATGGTTKGGAVARSEAAAAASMLTSAATAAAVLQSERQEAILSNACECQMCPECFEKFLVDLKSSRIQCPVCQVACDDEDSLDFMRMQLMEMEDVLGSDTVEYAVARLEVLVLGAKACRLAAPTRMASASQNIEWQCQHCTFINSAMCDTSNPKSRIICSVCSKSVSCQELLDLNQRQQRAQHLERAPKPKLRKDQHHEQSSHDAVRDSWSLRDPETDAAAEPFSIGMFQRLSRTRMSETSSSSGLRRRIGEEHDPDAVEADDIFTRSLKPFYPTQSATRGMLHHKQNRPVKKSSLTTISVRNSKAAPTKTTVSKECPVCTDDKKLVEVPLCGCEVCSDCLCQQIEVRLMHDSSVSVLTCPVCDKLDDRALTDTSCEFPLLQRLLAGQLKPAVMKKLDERLRDWRLKLTDNFCWCSGCSNGFEVSEHHDRQVRCPHCGKETCRKCGKAWHERHRGVSCQQFGEWRQQTDLSERGLAQFLESRGSSCPKCGFQFELSRGGCLHLTCRQCKAEFCSDCGSLFVRQECCGGNKGLHCHHGSECVETFRDWPLEKVRQTALDRGVELELVGVAGAGGRCSVQEQKETSGGGLEDSECGRPVMEAGLCESHLKEALASAMRGKKKKLREQQQNQQENFFLDLMQNSEFKGRDLYDLAEAAKGSNNRCDYVDFIQGFKQSEYKFDENVVDLVEKKITEWNLFRDPNFRWCSSCGFGMVLGDIMIGLKFQCPNCEAFTCKECKKPWKDQHEGIDCDQFEKWLMDNDPEYQEKGVGFFLQANGIECPNCRFQYALAKGGSLHFTCRMCRFKFCADCDGEHTIIHGRGLSCKHPRDCLFYLRDFGVDRLQRLLNLHKVEFESEAENPVDKCEVMEQKEVANGLKDEPCGVDVKPGQANLCEKHYIEYLVSLVNKQKLDPVSVMDEGELRGACLREGIDFSGVGENNVAALRALIAQQKPLVKLAAPTRMASASENIEWQCQHCTFINSSVCDTSNPKSRIICSVCSKSVSCEELLDLHQRQQRAQHLERAPKPKPRKNQQHRQSFDDESRASWSLRDAETDAAAEPLSISMSQRFSRTRMSETSSTLGLRRCIGEERDPGAVEANDIFTRSSKPFYPTHRATEGVLQWDQIRPLRAISIRNSKAAPMETTASKECPVCIDDKKLVEVPLCDCEVCSDCLCQQIEVRLMHDSSVSVLTCPVCDKLDDRALTDTSCEYFPLLQRLLAGQLKPAVMKKLDERLRDWRLKLTDNFCWCSGCSNGFEVSEHHDRQVRCPHCGKETCRKCGKAWHERHRGVSCQQFGEWRQQTDLSERGLAQFLESRGSSCPKCGFQFELSRGGCLHLTCRQCKAEFCSDCGSLFVRQECCGGNKGLHCHHGSECVETFRDWPLEKVRQAALERGVQLELVGVAGAVGRCSVQEQKETSGGGLEDGECGRPVVESGLCESHLKEALASAMHGNKKTLREQQNLFLLLTQRGGAVARSEAAAAASMLTSAATSAASAAVGAAGSDSIEWSDRAQNLALQLRVEDWVAERVLAVKSMPKFNEFSESDLAVAIESCGVLAFEDDALLSQLRRKCSRCSNDLPRHKLVAMAACECQMCPECFRKFLLELKSSRIQCPVCKDVCDDEDSRDFMRMQLMEMADLLGSDTVEYAVVHLEENSSKNSDEGWEVVEAAGKKGTKSKASKDASTVPLNTSNGYCPHRNGGLPKMDTRTVRKLLQSLQTECLQEMLRASGLITNGWAAAVIGIMQQVFNKKEIITKCT</sequence>
<evidence type="ECO:0000256" key="1">
    <source>
        <dbReference type="ARBA" id="ARBA00008278"/>
    </source>
</evidence>
<protein>
    <submittedName>
        <fullName evidence="14">RING-type domain-containing protein</fullName>
    </submittedName>
</protein>
<feature type="domain" description="RING-type" evidence="10">
    <location>
        <begin position="2438"/>
        <end position="2483"/>
    </location>
</feature>
<dbReference type="GO" id="GO:0097039">
    <property type="term" value="P:protein linear polyubiquitination"/>
    <property type="evidence" value="ECO:0007669"/>
    <property type="project" value="TreeGrafter"/>
</dbReference>
<name>A0A1I8H820_9PLAT</name>
<feature type="compositionally biased region" description="Low complexity" evidence="9">
    <location>
        <begin position="872"/>
        <end position="884"/>
    </location>
</feature>
<feature type="domain" description="RING-type" evidence="12">
    <location>
        <begin position="1185"/>
        <end position="1411"/>
    </location>
</feature>
<dbReference type="Pfam" id="PF22191">
    <property type="entry name" value="IBR_1"/>
    <property type="match status" value="4"/>
</dbReference>
<dbReference type="InterPro" id="IPR041031">
    <property type="entry name" value="RNF31_C"/>
</dbReference>
<dbReference type="WBParaSite" id="maker-uti_cns_0004911-snap-gene-0.9-mRNA-1">
    <property type="protein sequence ID" value="maker-uti_cns_0004911-snap-gene-0.9-mRNA-1"/>
    <property type="gene ID" value="maker-uti_cns_0004911-snap-gene-0.9"/>
</dbReference>
<dbReference type="Gene3D" id="1.20.120.1750">
    <property type="match status" value="4"/>
</dbReference>
<evidence type="ECO:0000256" key="3">
    <source>
        <dbReference type="ARBA" id="ARBA00022723"/>
    </source>
</evidence>
<evidence type="ECO:0000256" key="5">
    <source>
        <dbReference type="ARBA" id="ARBA00022771"/>
    </source>
</evidence>
<dbReference type="SMART" id="SM00647">
    <property type="entry name" value="IBR"/>
    <property type="match status" value="8"/>
</dbReference>
<evidence type="ECO:0000256" key="7">
    <source>
        <dbReference type="ARBA" id="ARBA00022833"/>
    </source>
</evidence>
<dbReference type="GO" id="GO:1990450">
    <property type="term" value="F:linear polyubiquitin binding"/>
    <property type="evidence" value="ECO:0007669"/>
    <property type="project" value="TreeGrafter"/>
</dbReference>
<evidence type="ECO:0000259" key="12">
    <source>
        <dbReference type="PROSITE" id="PS51873"/>
    </source>
</evidence>
<feature type="domain" description="C2H2-type" evidence="11">
    <location>
        <begin position="1863"/>
        <end position="1894"/>
    </location>
</feature>
<dbReference type="InterPro" id="IPR013087">
    <property type="entry name" value="Znf_C2H2_type"/>
</dbReference>
<evidence type="ECO:0000256" key="2">
    <source>
        <dbReference type="ARBA" id="ARBA00022679"/>
    </source>
</evidence>
<dbReference type="PANTHER" id="PTHR16004">
    <property type="entry name" value="RING FINGER PROTEIN 31-RELATED"/>
    <property type="match status" value="1"/>
</dbReference>
<evidence type="ECO:0000313" key="13">
    <source>
        <dbReference type="Proteomes" id="UP000095280"/>
    </source>
</evidence>
<feature type="region of interest" description="Disordered" evidence="9">
    <location>
        <begin position="331"/>
        <end position="355"/>
    </location>
</feature>
<evidence type="ECO:0000256" key="8">
    <source>
        <dbReference type="PROSITE-ProRule" id="PRU00042"/>
    </source>
</evidence>
<dbReference type="PROSITE" id="PS50157">
    <property type="entry name" value="ZINC_FINGER_C2H2_2"/>
    <property type="match status" value="1"/>
</dbReference>
<dbReference type="Proteomes" id="UP000095280">
    <property type="component" value="Unplaced"/>
</dbReference>
<dbReference type="SMART" id="SM00355">
    <property type="entry name" value="ZnF_C2H2"/>
    <property type="match status" value="4"/>
</dbReference>
<dbReference type="GO" id="GO:0071797">
    <property type="term" value="C:LUBAC complex"/>
    <property type="evidence" value="ECO:0007669"/>
    <property type="project" value="InterPro"/>
</dbReference>
<feature type="region of interest" description="Disordered" evidence="9">
    <location>
        <begin position="1051"/>
        <end position="1089"/>
    </location>
</feature>
<feature type="region of interest" description="Disordered" evidence="9">
    <location>
        <begin position="720"/>
        <end position="752"/>
    </location>
</feature>
<dbReference type="GO" id="GO:0008270">
    <property type="term" value="F:zinc ion binding"/>
    <property type="evidence" value="ECO:0007669"/>
    <property type="project" value="UniProtKB-KW"/>
</dbReference>
<feature type="compositionally biased region" description="Basic and acidic residues" evidence="9">
    <location>
        <begin position="1068"/>
        <end position="1088"/>
    </location>
</feature>
<keyword evidence="2" id="KW-0808">Transferase</keyword>
<proteinExistence type="inferred from homology"/>
<evidence type="ECO:0000256" key="6">
    <source>
        <dbReference type="ARBA" id="ARBA00022786"/>
    </source>
</evidence>
<dbReference type="PROSITE" id="PS50089">
    <property type="entry name" value="ZF_RING_2"/>
    <property type="match status" value="2"/>
</dbReference>
<evidence type="ECO:0000313" key="14">
    <source>
        <dbReference type="WBParaSite" id="maker-uti_cns_0004911-snap-gene-0.9-mRNA-1"/>
    </source>
</evidence>
<dbReference type="InterPro" id="IPR026254">
    <property type="entry name" value="RNF31-like"/>
</dbReference>
<evidence type="ECO:0000259" key="11">
    <source>
        <dbReference type="PROSITE" id="PS50157"/>
    </source>
</evidence>
<evidence type="ECO:0000256" key="9">
    <source>
        <dbReference type="SAM" id="MobiDB-lite"/>
    </source>
</evidence>
<dbReference type="InterPro" id="IPR047540">
    <property type="entry name" value="BRcat_RBR_RNF31-like"/>
</dbReference>
<evidence type="ECO:0000259" key="10">
    <source>
        <dbReference type="PROSITE" id="PS50089"/>
    </source>
</evidence>
<dbReference type="InterPro" id="IPR001876">
    <property type="entry name" value="Znf_RanBP2"/>
</dbReference>
<comment type="similarity">
    <text evidence="1">Belongs to the RBR family.</text>
</comment>
<reference evidence="14" key="1">
    <citation type="submission" date="2016-11" db="UniProtKB">
        <authorList>
            <consortium name="WormBaseParasite"/>
        </authorList>
    </citation>
    <scope>IDENTIFICATION</scope>
</reference>
<keyword evidence="13" id="KW-1185">Reference proteome</keyword>